<sequence length="72" mass="8130">MPLTRRSRSPQHSFNAGKTLHFALIGFVSNLSGPPAGRFSFFRAIEPQETAYALTGLFRLHNNHLLTFYSHV</sequence>
<dbReference type="AlphaFoldDB" id="E0SJT0"/>
<dbReference type="KEGG" id="ddd:Dda3937_00357"/>
<keyword evidence="2" id="KW-1185">Reference proteome</keyword>
<dbReference type="STRING" id="198628.Dda3937_00357"/>
<name>E0SJT0_DICD3</name>
<organism evidence="1 2">
    <name type="scientific">Dickeya dadantii (strain 3937)</name>
    <name type="common">Erwinia chrysanthemi (strain 3937)</name>
    <dbReference type="NCBI Taxonomy" id="198628"/>
    <lineage>
        <taxon>Bacteria</taxon>
        <taxon>Pseudomonadati</taxon>
        <taxon>Pseudomonadota</taxon>
        <taxon>Gammaproteobacteria</taxon>
        <taxon>Enterobacterales</taxon>
        <taxon>Pectobacteriaceae</taxon>
        <taxon>Dickeya</taxon>
    </lineage>
</organism>
<evidence type="ECO:0000313" key="2">
    <source>
        <dbReference type="Proteomes" id="UP000006859"/>
    </source>
</evidence>
<proteinExistence type="predicted"/>
<evidence type="ECO:0000313" key="1">
    <source>
        <dbReference type="EMBL" id="ADN00369.1"/>
    </source>
</evidence>
<dbReference type="HOGENOM" id="CLU_2715899_0_0_6"/>
<gene>
    <name evidence="1" type="ordered locus">Dda3937_00357</name>
</gene>
<reference evidence="1 2" key="1">
    <citation type="journal article" date="2011" name="J. Bacteriol.">
        <title>Genome sequence of the plant-pathogenic bacterium Dickeya dadantii 3937.</title>
        <authorList>
            <person name="Glasner J.D."/>
            <person name="Yang C.H."/>
            <person name="Reverchon S."/>
            <person name="Hugouvieux-Cotte-Pattat N."/>
            <person name="Condemine G."/>
            <person name="Bohin J.P."/>
            <person name="Van Gijsegem F."/>
            <person name="Yang S."/>
            <person name="Franza T."/>
            <person name="Expert D."/>
            <person name="Plunkett G. III"/>
            <person name="San Francisco M.J."/>
            <person name="Charkowski A.O."/>
            <person name="Py B."/>
            <person name="Bell K."/>
            <person name="Rauscher L."/>
            <person name="Rodriguez-Palenzuela P."/>
            <person name="Toussaint A."/>
            <person name="Holeva M.C."/>
            <person name="He S.Y."/>
            <person name="Douet V."/>
            <person name="Boccara M."/>
            <person name="Blanco C."/>
            <person name="Toth I."/>
            <person name="Anderson B.D."/>
            <person name="Biehl B.S."/>
            <person name="Mau B."/>
            <person name="Flynn S.M."/>
            <person name="Barras F."/>
            <person name="Lindeberg M."/>
            <person name="Birch P.R."/>
            <person name="Tsuyumu S."/>
            <person name="Shi X."/>
            <person name="Hibbing M."/>
            <person name="Yap M.N."/>
            <person name="Carpentier M."/>
            <person name="Dassa E."/>
            <person name="Umehara M."/>
            <person name="Kim J.F."/>
            <person name="Rusch M."/>
            <person name="Soni P."/>
            <person name="Mayhew G.F."/>
            <person name="Fouts D.E."/>
            <person name="Gill S.R."/>
            <person name="Blattner F.R."/>
            <person name="Keen N.T."/>
            <person name="Perna N.T."/>
        </authorList>
    </citation>
    <scope>NUCLEOTIDE SEQUENCE [LARGE SCALE GENOMIC DNA]</scope>
    <source>
        <strain evidence="1 2">3937</strain>
    </source>
</reference>
<dbReference type="Proteomes" id="UP000006859">
    <property type="component" value="Chromosome"/>
</dbReference>
<protein>
    <submittedName>
        <fullName evidence="1">Uncharacterized protein</fullName>
    </submittedName>
</protein>
<dbReference type="EMBL" id="CP002038">
    <property type="protein sequence ID" value="ADN00369.1"/>
    <property type="molecule type" value="Genomic_DNA"/>
</dbReference>
<accession>E0SJT0</accession>